<feature type="non-terminal residue" evidence="2">
    <location>
        <position position="362"/>
    </location>
</feature>
<gene>
    <name evidence="2" type="ORF">BDFB_013383</name>
</gene>
<evidence type="ECO:0000313" key="2">
    <source>
        <dbReference type="EMBL" id="RZC33175.1"/>
    </source>
</evidence>
<reference evidence="2 3" key="1">
    <citation type="submission" date="2017-03" db="EMBL/GenBank/DDBJ databases">
        <title>Genome of the blue death feigning beetle - Asbolus verrucosus.</title>
        <authorList>
            <person name="Rider S.D."/>
        </authorList>
    </citation>
    <scope>NUCLEOTIDE SEQUENCE [LARGE SCALE GENOMIC DNA]</scope>
    <source>
        <strain evidence="2">Butters</strain>
        <tissue evidence="2">Head and leg muscle</tissue>
    </source>
</reference>
<dbReference type="PANTHER" id="PTHR11012">
    <property type="entry name" value="PROTEIN KINASE-LIKE DOMAIN-CONTAINING"/>
    <property type="match status" value="1"/>
</dbReference>
<dbReference type="GO" id="GO:0016301">
    <property type="term" value="F:kinase activity"/>
    <property type="evidence" value="ECO:0007669"/>
    <property type="project" value="UniProtKB-KW"/>
</dbReference>
<feature type="domain" description="CHK kinase-like" evidence="1">
    <location>
        <begin position="108"/>
        <end position="303"/>
    </location>
</feature>
<keyword evidence="2" id="KW-0418">Kinase</keyword>
<dbReference type="InterPro" id="IPR015897">
    <property type="entry name" value="CHK_kinase-like"/>
</dbReference>
<dbReference type="Gene3D" id="3.90.1200.10">
    <property type="match status" value="1"/>
</dbReference>
<accession>A0A482VK64</accession>
<dbReference type="InterPro" id="IPR011009">
    <property type="entry name" value="Kinase-like_dom_sf"/>
</dbReference>
<dbReference type="Proteomes" id="UP000292052">
    <property type="component" value="Unassembled WGS sequence"/>
</dbReference>
<dbReference type="Pfam" id="PF02958">
    <property type="entry name" value="EcKL"/>
    <property type="match status" value="1"/>
</dbReference>
<dbReference type="AlphaFoldDB" id="A0A482VK64"/>
<dbReference type="OrthoDB" id="190089at2759"/>
<organism evidence="2 3">
    <name type="scientific">Asbolus verrucosus</name>
    <name type="common">Desert ironclad beetle</name>
    <dbReference type="NCBI Taxonomy" id="1661398"/>
    <lineage>
        <taxon>Eukaryota</taxon>
        <taxon>Metazoa</taxon>
        <taxon>Ecdysozoa</taxon>
        <taxon>Arthropoda</taxon>
        <taxon>Hexapoda</taxon>
        <taxon>Insecta</taxon>
        <taxon>Pterygota</taxon>
        <taxon>Neoptera</taxon>
        <taxon>Endopterygota</taxon>
        <taxon>Coleoptera</taxon>
        <taxon>Polyphaga</taxon>
        <taxon>Cucujiformia</taxon>
        <taxon>Tenebrionidae</taxon>
        <taxon>Pimeliinae</taxon>
        <taxon>Asbolus</taxon>
    </lineage>
</organism>
<sequence length="362" mass="41736">NFDKFSINIFGNSDKGDGYIGDIIFVGVTATNGTASTEEYSLVLKCSKRSQILREISPVKEAFMNEIYFYDVVLPAFTRFQKEKGITDLFDSVPKCYGTLIGDNTEVIVFENLKHIGYSLWDKKKPLTRQHVDMVVKEYAKFHAVSIAMKDQNPEQFEELIAPLGDIFKKFVDSVDVETLYGNVIDEICDSLKDELDGNILLKWRNIKKQINFIMNDIARDVEGLKVVLHSDCWNNNFMFKHSADEESRPLKVAILDWQISKYSSPIFDLSYFLFACISKGDIENLEAILKSYYESLANYLRRLGSDSEALYRFDQFLEDWKKLCRFGILITCMLRPKKMKSSISPKQLKAVKASLKRFHIN</sequence>
<name>A0A482VK64_ASBVE</name>
<feature type="non-terminal residue" evidence="2">
    <location>
        <position position="1"/>
    </location>
</feature>
<comment type="caution">
    <text evidence="2">The sequence shown here is derived from an EMBL/GenBank/DDBJ whole genome shotgun (WGS) entry which is preliminary data.</text>
</comment>
<dbReference type="PANTHER" id="PTHR11012:SF30">
    <property type="entry name" value="PROTEIN KINASE-LIKE DOMAIN-CONTAINING"/>
    <property type="match status" value="1"/>
</dbReference>
<keyword evidence="3" id="KW-1185">Reference proteome</keyword>
<dbReference type="SUPFAM" id="SSF56112">
    <property type="entry name" value="Protein kinase-like (PK-like)"/>
    <property type="match status" value="1"/>
</dbReference>
<protein>
    <submittedName>
        <fullName evidence="2">EcKinase, DUF1679, and/or APH domain containing protein</fullName>
    </submittedName>
</protein>
<keyword evidence="2" id="KW-0808">Transferase</keyword>
<dbReference type="SMART" id="SM00587">
    <property type="entry name" value="CHK"/>
    <property type="match status" value="1"/>
</dbReference>
<dbReference type="EMBL" id="QDEB01091235">
    <property type="protein sequence ID" value="RZC33175.1"/>
    <property type="molecule type" value="Genomic_DNA"/>
</dbReference>
<evidence type="ECO:0000259" key="1">
    <source>
        <dbReference type="SMART" id="SM00587"/>
    </source>
</evidence>
<dbReference type="InterPro" id="IPR004119">
    <property type="entry name" value="EcKL"/>
</dbReference>
<proteinExistence type="predicted"/>
<evidence type="ECO:0000313" key="3">
    <source>
        <dbReference type="Proteomes" id="UP000292052"/>
    </source>
</evidence>